<reference evidence="3 4" key="1">
    <citation type="submission" date="2020-01" db="EMBL/GenBank/DDBJ databases">
        <authorList>
            <person name="Liu G."/>
            <person name="Liu B."/>
        </authorList>
    </citation>
    <scope>NUCLEOTIDE SEQUENCE [LARGE SCALE GENOMIC DNA]</scope>
    <source>
        <strain evidence="3 4">FJAT-51161</strain>
    </source>
</reference>
<evidence type="ECO:0000256" key="2">
    <source>
        <dbReference type="SAM" id="SignalP"/>
    </source>
</evidence>
<evidence type="ECO:0000256" key="1">
    <source>
        <dbReference type="SAM" id="MobiDB-lite"/>
    </source>
</evidence>
<keyword evidence="4" id="KW-1185">Reference proteome</keyword>
<evidence type="ECO:0000313" key="3">
    <source>
        <dbReference type="EMBL" id="QQP13011.1"/>
    </source>
</evidence>
<accession>A0ABX7AT80</accession>
<feature type="chain" id="PRO_5045776667" evidence="2">
    <location>
        <begin position="25"/>
        <end position="125"/>
    </location>
</feature>
<evidence type="ECO:0000313" key="4">
    <source>
        <dbReference type="Proteomes" id="UP000596049"/>
    </source>
</evidence>
<dbReference type="Proteomes" id="UP000596049">
    <property type="component" value="Chromosome"/>
</dbReference>
<keyword evidence="2" id="KW-0732">Signal</keyword>
<dbReference type="RefSeq" id="WP_053595352.1">
    <property type="nucleotide sequence ID" value="NZ_CP067341.1"/>
</dbReference>
<proteinExistence type="predicted"/>
<sequence length="125" mass="13055">MKKYSRIFMTSIAVFSIFATSALAATGTADKPANKSGSAESVSIQGNGTTSWHYTNLYAGTGSGTGELYEFRRFLPDKKMSSSSVSNTSGSPNASVSFVADANNAYNVVAKGDYAAGIRTSVVIN</sequence>
<feature type="signal peptide" evidence="2">
    <location>
        <begin position="1"/>
        <end position="24"/>
    </location>
</feature>
<dbReference type="EMBL" id="CP067341">
    <property type="protein sequence ID" value="QQP13011.1"/>
    <property type="molecule type" value="Genomic_DNA"/>
</dbReference>
<organism evidence="3 4">
    <name type="scientific">Lysinibacillus agricola</name>
    <dbReference type="NCBI Taxonomy" id="2590012"/>
    <lineage>
        <taxon>Bacteria</taxon>
        <taxon>Bacillati</taxon>
        <taxon>Bacillota</taxon>
        <taxon>Bacilli</taxon>
        <taxon>Bacillales</taxon>
        <taxon>Bacillaceae</taxon>
        <taxon>Lysinibacillus</taxon>
    </lineage>
</organism>
<name>A0ABX7AT80_9BACI</name>
<feature type="compositionally biased region" description="Polar residues" evidence="1">
    <location>
        <begin position="35"/>
        <end position="51"/>
    </location>
</feature>
<gene>
    <name evidence="3" type="ORF">FJQ98_02750</name>
</gene>
<feature type="region of interest" description="Disordered" evidence="1">
    <location>
        <begin position="28"/>
        <end position="51"/>
    </location>
</feature>
<protein>
    <submittedName>
        <fullName evidence="3">Uncharacterized protein</fullName>
    </submittedName>
</protein>